<dbReference type="InterPro" id="IPR050494">
    <property type="entry name" value="Ser_Thr_dual-spec_kinase"/>
</dbReference>
<feature type="domain" description="Protein kinase" evidence="9">
    <location>
        <begin position="456"/>
        <end position="780"/>
    </location>
</feature>
<dbReference type="VEuPathDB" id="FungiDB:AeMF1_004545"/>
<proteinExistence type="inferred from homology"/>
<name>A0A6G0WW40_9STRA</name>
<evidence type="ECO:0000256" key="3">
    <source>
        <dbReference type="ARBA" id="ARBA00022679"/>
    </source>
</evidence>
<dbReference type="PANTHER" id="PTHR24058">
    <property type="entry name" value="DUAL SPECIFICITY PROTEIN KINASE"/>
    <property type="match status" value="1"/>
</dbReference>
<evidence type="ECO:0000313" key="10">
    <source>
        <dbReference type="EMBL" id="KAF0731737.1"/>
    </source>
</evidence>
<dbReference type="PROSITE" id="PS00108">
    <property type="entry name" value="PROTEIN_KINASE_ST"/>
    <property type="match status" value="1"/>
</dbReference>
<dbReference type="SMART" id="SM00220">
    <property type="entry name" value="S_TKc"/>
    <property type="match status" value="1"/>
</dbReference>
<dbReference type="PANTHER" id="PTHR24058:SF103">
    <property type="entry name" value="SERINE_THREONINE-PROTEIN KINASE PRP4 HOMOLOG"/>
    <property type="match status" value="1"/>
</dbReference>
<dbReference type="EC" id="2.7.11.1" evidence="1"/>
<evidence type="ECO:0000256" key="7">
    <source>
        <dbReference type="ARBA" id="ARBA00023596"/>
    </source>
</evidence>
<keyword evidence="3" id="KW-0808">Transferase</keyword>
<feature type="region of interest" description="Disordered" evidence="8">
    <location>
        <begin position="1"/>
        <end position="302"/>
    </location>
</feature>
<dbReference type="InterPro" id="IPR000719">
    <property type="entry name" value="Prot_kinase_dom"/>
</dbReference>
<evidence type="ECO:0000256" key="2">
    <source>
        <dbReference type="ARBA" id="ARBA00022527"/>
    </source>
</evidence>
<feature type="compositionally biased region" description="Basic and acidic residues" evidence="8">
    <location>
        <begin position="98"/>
        <end position="108"/>
    </location>
</feature>
<comment type="similarity">
    <text evidence="7">Belongs to the protein kinase superfamily. CMGC Ser/Thr protein kinase family.</text>
</comment>
<evidence type="ECO:0000313" key="11">
    <source>
        <dbReference type="Proteomes" id="UP000481153"/>
    </source>
</evidence>
<feature type="compositionally biased region" description="Low complexity" evidence="8">
    <location>
        <begin position="151"/>
        <end position="167"/>
    </location>
</feature>
<evidence type="ECO:0000256" key="5">
    <source>
        <dbReference type="ARBA" id="ARBA00022777"/>
    </source>
</evidence>
<keyword evidence="5" id="KW-0418">Kinase</keyword>
<protein>
    <recommendedName>
        <fullName evidence="1">non-specific serine/threonine protein kinase</fullName>
        <ecNumber evidence="1">2.7.11.1</ecNumber>
    </recommendedName>
</protein>
<keyword evidence="2" id="KW-0723">Serine/threonine-protein kinase</keyword>
<comment type="caution">
    <text evidence="10">The sequence shown here is derived from an EMBL/GenBank/DDBJ whole genome shotgun (WGS) entry which is preliminary data.</text>
</comment>
<accession>A0A6G0WW40</accession>
<gene>
    <name evidence="10" type="ORF">Ae201684_011040</name>
</gene>
<evidence type="ECO:0000259" key="9">
    <source>
        <dbReference type="PROSITE" id="PS50011"/>
    </source>
</evidence>
<evidence type="ECO:0000256" key="1">
    <source>
        <dbReference type="ARBA" id="ARBA00012513"/>
    </source>
</evidence>
<dbReference type="AlphaFoldDB" id="A0A6G0WW40"/>
<dbReference type="GO" id="GO:0005524">
    <property type="term" value="F:ATP binding"/>
    <property type="evidence" value="ECO:0007669"/>
    <property type="project" value="UniProtKB-KW"/>
</dbReference>
<evidence type="ECO:0000256" key="8">
    <source>
        <dbReference type="SAM" id="MobiDB-lite"/>
    </source>
</evidence>
<dbReference type="Gene3D" id="3.30.200.20">
    <property type="entry name" value="Phosphorylase Kinase, domain 1"/>
    <property type="match status" value="1"/>
</dbReference>
<evidence type="ECO:0000256" key="4">
    <source>
        <dbReference type="ARBA" id="ARBA00022741"/>
    </source>
</evidence>
<feature type="compositionally biased region" description="Pro residues" evidence="8">
    <location>
        <begin position="185"/>
        <end position="203"/>
    </location>
</feature>
<feature type="compositionally biased region" description="Basic and acidic residues" evidence="8">
    <location>
        <begin position="136"/>
        <end position="150"/>
    </location>
</feature>
<dbReference type="SUPFAM" id="SSF56112">
    <property type="entry name" value="Protein kinase-like (PK-like)"/>
    <property type="match status" value="1"/>
</dbReference>
<dbReference type="InterPro" id="IPR008271">
    <property type="entry name" value="Ser/Thr_kinase_AS"/>
</dbReference>
<keyword evidence="6" id="KW-0067">ATP-binding</keyword>
<organism evidence="10 11">
    <name type="scientific">Aphanomyces euteiches</name>
    <dbReference type="NCBI Taxonomy" id="100861"/>
    <lineage>
        <taxon>Eukaryota</taxon>
        <taxon>Sar</taxon>
        <taxon>Stramenopiles</taxon>
        <taxon>Oomycota</taxon>
        <taxon>Saprolegniomycetes</taxon>
        <taxon>Saprolegniales</taxon>
        <taxon>Verrucalvaceae</taxon>
        <taxon>Aphanomyces</taxon>
    </lineage>
</organism>
<dbReference type="Pfam" id="PF00069">
    <property type="entry name" value="Pkinase"/>
    <property type="match status" value="1"/>
</dbReference>
<feature type="compositionally biased region" description="Basic residues" evidence="8">
    <location>
        <begin position="47"/>
        <end position="69"/>
    </location>
</feature>
<evidence type="ECO:0000256" key="6">
    <source>
        <dbReference type="ARBA" id="ARBA00022840"/>
    </source>
</evidence>
<feature type="compositionally biased region" description="Pro residues" evidence="8">
    <location>
        <begin position="221"/>
        <end position="250"/>
    </location>
</feature>
<dbReference type="Gene3D" id="1.10.510.10">
    <property type="entry name" value="Transferase(Phosphotransferase) domain 1"/>
    <property type="match status" value="1"/>
</dbReference>
<dbReference type="Proteomes" id="UP000481153">
    <property type="component" value="Unassembled WGS sequence"/>
</dbReference>
<dbReference type="EMBL" id="VJMJ01000140">
    <property type="protein sequence ID" value="KAF0731737.1"/>
    <property type="molecule type" value="Genomic_DNA"/>
</dbReference>
<dbReference type="PROSITE" id="PS50011">
    <property type="entry name" value="PROTEIN_KINASE_DOM"/>
    <property type="match status" value="1"/>
</dbReference>
<reference evidence="10 11" key="1">
    <citation type="submission" date="2019-07" db="EMBL/GenBank/DDBJ databases">
        <title>Genomics analysis of Aphanomyces spp. identifies a new class of oomycete effector associated with host adaptation.</title>
        <authorList>
            <person name="Gaulin E."/>
        </authorList>
    </citation>
    <scope>NUCLEOTIDE SEQUENCE [LARGE SCALE GENOMIC DNA]</scope>
    <source>
        <strain evidence="10 11">ATCC 201684</strain>
    </source>
</reference>
<feature type="region of interest" description="Disordered" evidence="8">
    <location>
        <begin position="402"/>
        <end position="440"/>
    </location>
</feature>
<feature type="compositionally biased region" description="Basic and acidic residues" evidence="8">
    <location>
        <begin position="25"/>
        <end position="46"/>
    </location>
</feature>
<feature type="compositionally biased region" description="Acidic residues" evidence="8">
    <location>
        <begin position="404"/>
        <end position="414"/>
    </location>
</feature>
<dbReference type="GO" id="GO:0004674">
    <property type="term" value="F:protein serine/threonine kinase activity"/>
    <property type="evidence" value="ECO:0007669"/>
    <property type="project" value="UniProtKB-KW"/>
</dbReference>
<dbReference type="FunFam" id="1.10.510.10:FF:000078">
    <property type="entry name" value="Serine/threonine-protein kinase PRP4 homolog"/>
    <property type="match status" value="1"/>
</dbReference>
<keyword evidence="11" id="KW-1185">Reference proteome</keyword>
<feature type="compositionally biased region" description="Basic and acidic residues" evidence="8">
    <location>
        <begin position="70"/>
        <end position="90"/>
    </location>
</feature>
<keyword evidence="4" id="KW-0547">Nucleotide-binding</keyword>
<dbReference type="InterPro" id="IPR011009">
    <property type="entry name" value="Kinase-like_dom_sf"/>
</dbReference>
<feature type="compositionally biased region" description="Basic residues" evidence="8">
    <location>
        <begin position="1"/>
        <end position="24"/>
    </location>
</feature>
<sequence length="782" mass="86868">MGEKSSHRRSKSRSPRGHRSRRHDRSISRDRKRRDDRSRDRSPRRDEKRRKHSSRYSRSRSRSRSRKRSSKSDTKHTSPVKTETKKKTEALEDAPSVTKEKYEKKAEEGPSVPVQPKESVKGSLGDIFNLPSASKESVKGKISDIFRVDESSSTNKSLSKSSISLPSVLGGRQAPRVVDMDVDASPPPTTFKKPPPPPPPQPLATPHEEPVQSTSVNAQPNPLPHPVVARPPPPPRPVSLPENSPEPVPAPSVLEKLNAPDKSTVSRQEEQHAPVDSPAQEFPSKPQAPVSPLTSIPPPKPTAPVAVDVGSIKMDILKALAQAKSSLASGGPKPIPVVTQNVPVKVVTDHPEKEEEGEDSVLELRKSKAKLNDENKSFSAVQEASKPISVAAKTADGKDYDMFALDDDDDDDNGDNTGATGQPSYRPIVPLDGHGNQDDSEGYYKASIGEVLNGEYRVVGTMGKGVFSTVLMCKTTIDGEEKTVAVKLIRNNDTMRDAAQLEVRLLHELQGTRKSKYVIRLLQSFEYRNHAAMVFEPMQMNVREAMKKFGGRDGLALRGVKVFARQLLLALDHLEKCNIVHADIKPDNMLLDEKQSMVKLCDFGSAFKMGTGEVHDPTPYLVSRYYRAPEVILGLLYDQAVDMWSLGCCLYEMFTGKVMFPGQTNNEMLKLMMELKGRFPPKLVRRHRQVYLEKFLMEPHFDDGIRFCSREIDRVTGTPIVRTLNNINATRDLTAALMAAKSPSDDKKMVLDLKDLLGKIFHIDPSKRISVTDALKHPFARV</sequence>